<feature type="transmembrane region" description="Helical" evidence="1">
    <location>
        <begin position="156"/>
        <end position="178"/>
    </location>
</feature>
<organism evidence="2 3">
    <name type="scientific">Sporomusa termitida</name>
    <dbReference type="NCBI Taxonomy" id="2377"/>
    <lineage>
        <taxon>Bacteria</taxon>
        <taxon>Bacillati</taxon>
        <taxon>Bacillota</taxon>
        <taxon>Negativicutes</taxon>
        <taxon>Selenomonadales</taxon>
        <taxon>Sporomusaceae</taxon>
        <taxon>Sporomusa</taxon>
    </lineage>
</organism>
<feature type="transmembrane region" description="Helical" evidence="1">
    <location>
        <begin position="123"/>
        <end position="144"/>
    </location>
</feature>
<proteinExistence type="predicted"/>
<dbReference type="NCBIfam" id="NF041644">
    <property type="entry name" value="CBO0543_fam"/>
    <property type="match status" value="1"/>
</dbReference>
<dbReference type="OrthoDB" id="1679483at2"/>
<dbReference type="InterPro" id="IPR048147">
    <property type="entry name" value="CBO0543-like"/>
</dbReference>
<keyword evidence="1" id="KW-0472">Membrane</keyword>
<feature type="transmembrane region" description="Helical" evidence="1">
    <location>
        <begin position="87"/>
        <end position="111"/>
    </location>
</feature>
<evidence type="ECO:0000313" key="2">
    <source>
        <dbReference type="EMBL" id="QDR79197.1"/>
    </source>
</evidence>
<sequence>MVLTVSGIPAEMRLQQLLTAVHLDKWLQEELFQFQWWFLLGLYILTVAAWWKMLNKQRLPEIILYAVLTTIITMGIDEYGIELTLWTYPVCILPIFPVITAINLIALPTCFSIAYQRFPAWKSFACASILIAGVLAFVLEPLLAWANLYQLITWQYYYSFLLYITIALFIRWSVITILDIAARAQGHPD</sequence>
<keyword evidence="1" id="KW-1133">Transmembrane helix</keyword>
<dbReference type="AlphaFoldDB" id="A0A517DPH9"/>
<keyword evidence="3" id="KW-1185">Reference proteome</keyword>
<reference evidence="2 3" key="1">
    <citation type="submission" date="2019-02" db="EMBL/GenBank/DDBJ databases">
        <title>Closed genome of Sporomusa termitida DSM 4440.</title>
        <authorList>
            <person name="Poehlein A."/>
            <person name="Daniel R."/>
        </authorList>
    </citation>
    <scope>NUCLEOTIDE SEQUENCE [LARGE SCALE GENOMIC DNA]</scope>
    <source>
        <strain evidence="2 3">DSM 4440</strain>
    </source>
</reference>
<feature type="transmembrane region" description="Helical" evidence="1">
    <location>
        <begin position="63"/>
        <end position="81"/>
    </location>
</feature>
<gene>
    <name evidence="2" type="ORF">SPTER_04650</name>
</gene>
<dbReference type="EMBL" id="CP036259">
    <property type="protein sequence ID" value="QDR79197.1"/>
    <property type="molecule type" value="Genomic_DNA"/>
</dbReference>
<evidence type="ECO:0000313" key="3">
    <source>
        <dbReference type="Proteomes" id="UP000320776"/>
    </source>
</evidence>
<dbReference type="KEGG" id="sted:SPTER_04650"/>
<keyword evidence="1" id="KW-0812">Transmembrane</keyword>
<protein>
    <submittedName>
        <fullName evidence="2">Uncharacterized protein</fullName>
    </submittedName>
</protein>
<name>A0A517DPH9_9FIRM</name>
<feature type="transmembrane region" description="Helical" evidence="1">
    <location>
        <begin position="34"/>
        <end position="51"/>
    </location>
</feature>
<evidence type="ECO:0000256" key="1">
    <source>
        <dbReference type="SAM" id="Phobius"/>
    </source>
</evidence>
<dbReference type="Proteomes" id="UP000320776">
    <property type="component" value="Chromosome"/>
</dbReference>
<accession>A0A517DPH9</accession>